<proteinExistence type="predicted"/>
<keyword evidence="3" id="KW-1185">Reference proteome</keyword>
<evidence type="ECO:0000313" key="2">
    <source>
        <dbReference type="EMBL" id="KAH9421626.1"/>
    </source>
</evidence>
<organism evidence="2 3">
    <name type="scientific">Dermatophagoides pteronyssinus</name>
    <name type="common">European house dust mite</name>
    <dbReference type="NCBI Taxonomy" id="6956"/>
    <lineage>
        <taxon>Eukaryota</taxon>
        <taxon>Metazoa</taxon>
        <taxon>Ecdysozoa</taxon>
        <taxon>Arthropoda</taxon>
        <taxon>Chelicerata</taxon>
        <taxon>Arachnida</taxon>
        <taxon>Acari</taxon>
        <taxon>Acariformes</taxon>
        <taxon>Sarcoptiformes</taxon>
        <taxon>Astigmata</taxon>
        <taxon>Psoroptidia</taxon>
        <taxon>Analgoidea</taxon>
        <taxon>Pyroglyphidae</taxon>
        <taxon>Dermatophagoidinae</taxon>
        <taxon>Dermatophagoides</taxon>
    </lineage>
</organism>
<name>A0ABQ8JG78_DERPT</name>
<accession>A0ABQ8JG78</accession>
<gene>
    <name evidence="2" type="ORF">DERP_009029</name>
</gene>
<feature type="region of interest" description="Disordered" evidence="1">
    <location>
        <begin position="1"/>
        <end position="28"/>
    </location>
</feature>
<reference evidence="2 3" key="2">
    <citation type="journal article" date="2022" name="Mol. Biol. Evol.">
        <title>Comparative Genomics Reveals Insights into the Divergent Evolution of Astigmatic Mites and Household Pest Adaptations.</title>
        <authorList>
            <person name="Xiong Q."/>
            <person name="Wan A.T."/>
            <person name="Liu X."/>
            <person name="Fung C.S."/>
            <person name="Xiao X."/>
            <person name="Malainual N."/>
            <person name="Hou J."/>
            <person name="Wang L."/>
            <person name="Wang M."/>
            <person name="Yang K.Y."/>
            <person name="Cui Y."/>
            <person name="Leung E.L."/>
            <person name="Nong W."/>
            <person name="Shin S.K."/>
            <person name="Au S.W."/>
            <person name="Jeong K.Y."/>
            <person name="Chew F.T."/>
            <person name="Hui J.H."/>
            <person name="Leung T.F."/>
            <person name="Tungtrongchitr A."/>
            <person name="Zhong N."/>
            <person name="Liu Z."/>
            <person name="Tsui S.K."/>
        </authorList>
    </citation>
    <scope>NUCLEOTIDE SEQUENCE [LARGE SCALE GENOMIC DNA]</scope>
    <source>
        <strain evidence="2">Derp</strain>
    </source>
</reference>
<evidence type="ECO:0000313" key="3">
    <source>
        <dbReference type="Proteomes" id="UP000887458"/>
    </source>
</evidence>
<evidence type="ECO:0000256" key="1">
    <source>
        <dbReference type="SAM" id="MobiDB-lite"/>
    </source>
</evidence>
<sequence length="71" mass="8133">MIFRLWSDADGDDNEQTKPNQQSKKRGHAVFSIFDSISDDDMTFISPLKYECERQKSDTPTTTTSSGNRKK</sequence>
<reference evidence="2 3" key="1">
    <citation type="journal article" date="2018" name="J. Allergy Clin. Immunol.">
        <title>High-quality assembly of Dermatophagoides pteronyssinus genome and transcriptome reveals a wide range of novel allergens.</title>
        <authorList>
            <person name="Liu X.Y."/>
            <person name="Yang K.Y."/>
            <person name="Wang M.Q."/>
            <person name="Kwok J.S."/>
            <person name="Zeng X."/>
            <person name="Yang Z."/>
            <person name="Xiao X.J."/>
            <person name="Lau C.P."/>
            <person name="Li Y."/>
            <person name="Huang Z.M."/>
            <person name="Ba J.G."/>
            <person name="Yim A.K."/>
            <person name="Ouyang C.Y."/>
            <person name="Ngai S.M."/>
            <person name="Chan T.F."/>
            <person name="Leung E.L."/>
            <person name="Liu L."/>
            <person name="Liu Z.G."/>
            <person name="Tsui S.K."/>
        </authorList>
    </citation>
    <scope>NUCLEOTIDE SEQUENCE [LARGE SCALE GENOMIC DNA]</scope>
    <source>
        <strain evidence="2">Derp</strain>
    </source>
</reference>
<comment type="caution">
    <text evidence="2">The sequence shown here is derived from an EMBL/GenBank/DDBJ whole genome shotgun (WGS) entry which is preliminary data.</text>
</comment>
<dbReference type="Proteomes" id="UP000887458">
    <property type="component" value="Unassembled WGS sequence"/>
</dbReference>
<protein>
    <submittedName>
        <fullName evidence="2">Uncharacterized protein</fullName>
    </submittedName>
</protein>
<dbReference type="EMBL" id="NJHN03000039">
    <property type="protein sequence ID" value="KAH9421626.1"/>
    <property type="molecule type" value="Genomic_DNA"/>
</dbReference>